<dbReference type="Gene3D" id="2.30.110.10">
    <property type="entry name" value="Electron Transport, Fmn-binding Protein, Chain A"/>
    <property type="match status" value="1"/>
</dbReference>
<dbReference type="InterPro" id="IPR002563">
    <property type="entry name" value="Flavin_Rdtase-like_dom"/>
</dbReference>
<dbReference type="InterPro" id="IPR050268">
    <property type="entry name" value="NADH-dep_flavin_reductase"/>
</dbReference>
<feature type="domain" description="Flavin reductase like" evidence="2">
    <location>
        <begin position="18"/>
        <end position="161"/>
    </location>
</feature>
<dbReference type="GO" id="GO:0042602">
    <property type="term" value="F:riboflavin reductase (NADPH) activity"/>
    <property type="evidence" value="ECO:0007669"/>
    <property type="project" value="TreeGrafter"/>
</dbReference>
<dbReference type="PANTHER" id="PTHR30466:SF1">
    <property type="entry name" value="FMN REDUCTASE (NADH) RUTF"/>
    <property type="match status" value="1"/>
</dbReference>
<dbReference type="SMART" id="SM00903">
    <property type="entry name" value="Flavin_Reduct"/>
    <property type="match status" value="1"/>
</dbReference>
<protein>
    <submittedName>
        <fullName evidence="3">Flavin reductase ActVB</fullName>
        <ecNumber evidence="3">1.5.1.-</ecNumber>
    </submittedName>
</protein>
<evidence type="ECO:0000313" key="3">
    <source>
        <dbReference type="EMBL" id="MBB6435152.1"/>
    </source>
</evidence>
<sequence>MFVTASPVVTSQEFRAAMARFTSGIAIVTTTDRNGTDHGFTASSFTSVSLDPPLVLVCIARSARCHPVFRQEHRFGVSILASGQGTLAQRFASSSDDKFQDVAVTRTDHGTPLIHGALCTLECETNAQYDSGDHTILVGRVAEAVCGDGSPLVWYGRGFHSLAALSHALA</sequence>
<dbReference type="PANTHER" id="PTHR30466">
    <property type="entry name" value="FLAVIN REDUCTASE"/>
    <property type="match status" value="1"/>
</dbReference>
<dbReference type="Pfam" id="PF01613">
    <property type="entry name" value="Flavin_Reduct"/>
    <property type="match status" value="1"/>
</dbReference>
<reference evidence="3 4" key="1">
    <citation type="submission" date="2020-08" db="EMBL/GenBank/DDBJ databases">
        <title>Genomic Encyclopedia of Type Strains, Phase IV (KMG-IV): sequencing the most valuable type-strain genomes for metagenomic binning, comparative biology and taxonomic classification.</title>
        <authorList>
            <person name="Goeker M."/>
        </authorList>
    </citation>
    <scope>NUCLEOTIDE SEQUENCE [LARGE SCALE GENOMIC DNA]</scope>
    <source>
        <strain evidence="3 4">DSM 40141</strain>
    </source>
</reference>
<organism evidence="3 4">
    <name type="scientific">Streptomyces candidus</name>
    <dbReference type="NCBI Taxonomy" id="67283"/>
    <lineage>
        <taxon>Bacteria</taxon>
        <taxon>Bacillati</taxon>
        <taxon>Actinomycetota</taxon>
        <taxon>Actinomycetes</taxon>
        <taxon>Kitasatosporales</taxon>
        <taxon>Streptomycetaceae</taxon>
        <taxon>Streptomyces</taxon>
    </lineage>
</organism>
<dbReference type="Proteomes" id="UP000540423">
    <property type="component" value="Unassembled WGS sequence"/>
</dbReference>
<dbReference type="EMBL" id="JACHEM010000003">
    <property type="protein sequence ID" value="MBB6435152.1"/>
    <property type="molecule type" value="Genomic_DNA"/>
</dbReference>
<dbReference type="GO" id="GO:0010181">
    <property type="term" value="F:FMN binding"/>
    <property type="evidence" value="ECO:0007669"/>
    <property type="project" value="InterPro"/>
</dbReference>
<keyword evidence="4" id="KW-1185">Reference proteome</keyword>
<dbReference type="SUPFAM" id="SSF50475">
    <property type="entry name" value="FMN-binding split barrel"/>
    <property type="match status" value="1"/>
</dbReference>
<evidence type="ECO:0000259" key="2">
    <source>
        <dbReference type="SMART" id="SM00903"/>
    </source>
</evidence>
<proteinExistence type="predicted"/>
<gene>
    <name evidence="3" type="ORF">HNQ79_001603</name>
</gene>
<keyword evidence="1 3" id="KW-0560">Oxidoreductase</keyword>
<dbReference type="EC" id="1.5.1.-" evidence="3"/>
<comment type="caution">
    <text evidence="3">The sequence shown here is derived from an EMBL/GenBank/DDBJ whole genome shotgun (WGS) entry which is preliminary data.</text>
</comment>
<evidence type="ECO:0000313" key="4">
    <source>
        <dbReference type="Proteomes" id="UP000540423"/>
    </source>
</evidence>
<name>A0A7X0HCL9_9ACTN</name>
<accession>A0A7X0HCL9</accession>
<evidence type="ECO:0000256" key="1">
    <source>
        <dbReference type="ARBA" id="ARBA00023002"/>
    </source>
</evidence>
<dbReference type="RefSeq" id="WP_229923325.1">
    <property type="nucleotide sequence ID" value="NZ_BNBN01000004.1"/>
</dbReference>
<dbReference type="InterPro" id="IPR012349">
    <property type="entry name" value="Split_barrel_FMN-bd"/>
</dbReference>
<dbReference type="AlphaFoldDB" id="A0A7X0HCL9"/>